<reference evidence="1 2" key="1">
    <citation type="submission" date="2018-05" db="EMBL/GenBank/DDBJ databases">
        <title>Genetic diversity of glacier-inhabiting Cryobacterium bacteria in China and description of Cryobacterium mengkeensis sp. nov. and Arthrobacter glacialis sp. nov.</title>
        <authorList>
            <person name="Liu Q."/>
            <person name="Xin Y.-H."/>
        </authorList>
    </citation>
    <scope>NUCLEOTIDE SEQUENCE [LARGE SCALE GENOMIC DNA]</scope>
    <source>
        <strain evidence="1 2">LI2</strain>
    </source>
</reference>
<comment type="caution">
    <text evidence="1">The sequence shown here is derived from an EMBL/GenBank/DDBJ whole genome shotgun (WGS) entry which is preliminary data.</text>
</comment>
<proteinExistence type="predicted"/>
<sequence length="66" mass="7285">MHEETGEPPGVDHLLERLGTVKSGSACVYVNKLANVDLGVLRELIGTTYRHMTTQVVESLQAHRNL</sequence>
<name>A0A2V5LA25_9MICC</name>
<dbReference type="EMBL" id="QJVD01000006">
    <property type="protein sequence ID" value="PYI68168.1"/>
    <property type="molecule type" value="Genomic_DNA"/>
</dbReference>
<keyword evidence="2" id="KW-1185">Reference proteome</keyword>
<evidence type="ECO:0000313" key="1">
    <source>
        <dbReference type="EMBL" id="PYI68168.1"/>
    </source>
</evidence>
<accession>A0A2V5LA25</accession>
<dbReference type="RefSeq" id="WP_110500383.1">
    <property type="nucleotide sequence ID" value="NZ_QJVD01000006.1"/>
</dbReference>
<protein>
    <submittedName>
        <fullName evidence="1">Uncharacterized protein</fullName>
    </submittedName>
</protein>
<evidence type="ECO:0000313" key="2">
    <source>
        <dbReference type="Proteomes" id="UP000247832"/>
    </source>
</evidence>
<dbReference type="AlphaFoldDB" id="A0A2V5LA25"/>
<dbReference type="Proteomes" id="UP000247832">
    <property type="component" value="Unassembled WGS sequence"/>
</dbReference>
<organism evidence="1 2">
    <name type="scientific">Arthrobacter livingstonensis</name>
    <dbReference type="NCBI Taxonomy" id="670078"/>
    <lineage>
        <taxon>Bacteria</taxon>
        <taxon>Bacillati</taxon>
        <taxon>Actinomycetota</taxon>
        <taxon>Actinomycetes</taxon>
        <taxon>Micrococcales</taxon>
        <taxon>Micrococcaceae</taxon>
        <taxon>Arthrobacter</taxon>
    </lineage>
</organism>
<gene>
    <name evidence="1" type="ORF">CVV68_07495</name>
</gene>